<evidence type="ECO:0000313" key="3">
    <source>
        <dbReference type="Proteomes" id="UP000886653"/>
    </source>
</evidence>
<dbReference type="AlphaFoldDB" id="A0A9P6NBT5"/>
<evidence type="ECO:0000313" key="2">
    <source>
        <dbReference type="EMBL" id="KAG0143756.1"/>
    </source>
</evidence>
<feature type="region of interest" description="Disordered" evidence="1">
    <location>
        <begin position="214"/>
        <end position="260"/>
    </location>
</feature>
<protein>
    <submittedName>
        <fullName evidence="2">Uncharacterized protein</fullName>
    </submittedName>
</protein>
<proteinExistence type="predicted"/>
<reference evidence="2" key="1">
    <citation type="submission" date="2013-11" db="EMBL/GenBank/DDBJ databases">
        <title>Genome sequence of the fusiform rust pathogen reveals effectors for host alternation and coevolution with pine.</title>
        <authorList>
            <consortium name="DOE Joint Genome Institute"/>
            <person name="Smith K."/>
            <person name="Pendleton A."/>
            <person name="Kubisiak T."/>
            <person name="Anderson C."/>
            <person name="Salamov A."/>
            <person name="Aerts A."/>
            <person name="Riley R."/>
            <person name="Clum A."/>
            <person name="Lindquist E."/>
            <person name="Ence D."/>
            <person name="Campbell M."/>
            <person name="Kronenberg Z."/>
            <person name="Feau N."/>
            <person name="Dhillon B."/>
            <person name="Hamelin R."/>
            <person name="Burleigh J."/>
            <person name="Smith J."/>
            <person name="Yandell M."/>
            <person name="Nelson C."/>
            <person name="Grigoriev I."/>
            <person name="Davis J."/>
        </authorList>
    </citation>
    <scope>NUCLEOTIDE SEQUENCE</scope>
    <source>
        <strain evidence="2">G11</strain>
    </source>
</reference>
<evidence type="ECO:0000256" key="1">
    <source>
        <dbReference type="SAM" id="MobiDB-lite"/>
    </source>
</evidence>
<feature type="compositionally biased region" description="Low complexity" evidence="1">
    <location>
        <begin position="53"/>
        <end position="69"/>
    </location>
</feature>
<feature type="region of interest" description="Disordered" evidence="1">
    <location>
        <begin position="47"/>
        <end position="72"/>
    </location>
</feature>
<accession>A0A9P6NBT5</accession>
<feature type="compositionally biased region" description="Basic and acidic residues" evidence="1">
    <location>
        <begin position="244"/>
        <end position="254"/>
    </location>
</feature>
<gene>
    <name evidence="2" type="ORF">CROQUDRAFT_108976</name>
</gene>
<keyword evidence="3" id="KW-1185">Reference proteome</keyword>
<name>A0A9P6NBT5_9BASI</name>
<dbReference type="Proteomes" id="UP000886653">
    <property type="component" value="Unassembled WGS sequence"/>
</dbReference>
<sequence length="323" mass="36959">MKQPKLSLSFLNFFKKSTVNANERKDDQRTPPSKNRRILKLLSKPLTFHRKSSNNNNNKNQEQIQNSNQVPTSQVNNLKRIVNQFQNQKHKDSSSTQGQIFYIQTLTTISTYNPTLAAAITKYLNEEAAFYSKFILDRFERPVGTQLNQMTFTPTRKSLIRIDSNLNQINLSSPIQKGFVNEQPNSSQIINDDGSKYIISEPININSISIDYDNSISSTPSPPKKNQQTSSINSLQSDLTTKGNENDDLPKSEQDQTNDQELNVNQDDIISMIITHHHHHHHHHPQSIISLDTQLSSDPEFQNPLSWTSSHVLEGLWRILEDK</sequence>
<dbReference type="EMBL" id="MU167311">
    <property type="protein sequence ID" value="KAG0143756.1"/>
    <property type="molecule type" value="Genomic_DNA"/>
</dbReference>
<feature type="compositionally biased region" description="Polar residues" evidence="1">
    <location>
        <begin position="224"/>
        <end position="243"/>
    </location>
</feature>
<comment type="caution">
    <text evidence="2">The sequence shown here is derived from an EMBL/GenBank/DDBJ whole genome shotgun (WGS) entry which is preliminary data.</text>
</comment>
<organism evidence="2 3">
    <name type="scientific">Cronartium quercuum f. sp. fusiforme G11</name>
    <dbReference type="NCBI Taxonomy" id="708437"/>
    <lineage>
        <taxon>Eukaryota</taxon>
        <taxon>Fungi</taxon>
        <taxon>Dikarya</taxon>
        <taxon>Basidiomycota</taxon>
        <taxon>Pucciniomycotina</taxon>
        <taxon>Pucciniomycetes</taxon>
        <taxon>Pucciniales</taxon>
        <taxon>Coleosporiaceae</taxon>
        <taxon>Cronartium</taxon>
    </lineage>
</organism>